<dbReference type="AlphaFoldDB" id="A0A7X0ED69"/>
<name>A0A7X0ED69_9PROT</name>
<sequence length="232" mass="25378">MAQASGGVPRKEKAGGTVRADVAAAAPEGGIRRENLRRILTAAEQVFAEQGYGGATTAAIALRAGLPKANVHYYFSTKRDLYRAVLADILKQWLDPLAHVTPDSDPAQALAGYIRAKMRATRDRPVVSKVFAGEIIHGAEEIWGFLTADLKSLVDEKAAVLDGWIAEGRMAPVDTRHFFFFIWAVTQHYADFDAQVRAVLGRKKLTRRDFDTITAEVVRFILRGAGLSLPST</sequence>
<dbReference type="Gene3D" id="1.10.10.60">
    <property type="entry name" value="Homeodomain-like"/>
    <property type="match status" value="1"/>
</dbReference>
<evidence type="ECO:0000259" key="3">
    <source>
        <dbReference type="PROSITE" id="PS50977"/>
    </source>
</evidence>
<comment type="caution">
    <text evidence="4">The sequence shown here is derived from an EMBL/GenBank/DDBJ whole genome shotgun (WGS) entry which is preliminary data.</text>
</comment>
<dbReference type="RefSeq" id="WP_184800633.1">
    <property type="nucleotide sequence ID" value="NZ_JACIIZ010000006.1"/>
</dbReference>
<accession>A0A7X0ED69</accession>
<dbReference type="PRINTS" id="PR00455">
    <property type="entry name" value="HTHTETR"/>
</dbReference>
<evidence type="ECO:0000256" key="2">
    <source>
        <dbReference type="PROSITE-ProRule" id="PRU00335"/>
    </source>
</evidence>
<keyword evidence="1 2" id="KW-0238">DNA-binding</keyword>
<dbReference type="GO" id="GO:0045892">
    <property type="term" value="P:negative regulation of DNA-templated transcription"/>
    <property type="evidence" value="ECO:0007669"/>
    <property type="project" value="InterPro"/>
</dbReference>
<evidence type="ECO:0000313" key="4">
    <source>
        <dbReference type="EMBL" id="MBB6251820.1"/>
    </source>
</evidence>
<feature type="domain" description="HTH tetR-type" evidence="3">
    <location>
        <begin position="33"/>
        <end position="93"/>
    </location>
</feature>
<reference evidence="4 5" key="1">
    <citation type="submission" date="2020-08" db="EMBL/GenBank/DDBJ databases">
        <title>Genomic Encyclopedia of Type Strains, Phase IV (KMG-IV): sequencing the most valuable type-strain genomes for metagenomic binning, comparative biology and taxonomic classification.</title>
        <authorList>
            <person name="Goeker M."/>
        </authorList>
    </citation>
    <scope>NUCLEOTIDE SEQUENCE [LARGE SCALE GENOMIC DNA]</scope>
    <source>
        <strain evidence="4 5">DSM 22198</strain>
    </source>
</reference>
<dbReference type="EMBL" id="JACIIZ010000006">
    <property type="protein sequence ID" value="MBB6251820.1"/>
    <property type="molecule type" value="Genomic_DNA"/>
</dbReference>
<protein>
    <submittedName>
        <fullName evidence="4">TetR/AcrR family transcriptional regulator</fullName>
    </submittedName>
</protein>
<proteinExistence type="predicted"/>
<dbReference type="PANTHER" id="PTHR30055">
    <property type="entry name" value="HTH-TYPE TRANSCRIPTIONAL REGULATOR RUTR"/>
    <property type="match status" value="1"/>
</dbReference>
<dbReference type="SUPFAM" id="SSF46689">
    <property type="entry name" value="Homeodomain-like"/>
    <property type="match status" value="1"/>
</dbReference>
<dbReference type="InterPro" id="IPR050109">
    <property type="entry name" value="HTH-type_TetR-like_transc_reg"/>
</dbReference>
<keyword evidence="5" id="KW-1185">Reference proteome</keyword>
<dbReference type="Pfam" id="PF08362">
    <property type="entry name" value="TetR_C_3"/>
    <property type="match status" value="1"/>
</dbReference>
<evidence type="ECO:0000256" key="1">
    <source>
        <dbReference type="ARBA" id="ARBA00023125"/>
    </source>
</evidence>
<dbReference type="Proteomes" id="UP000539175">
    <property type="component" value="Unassembled WGS sequence"/>
</dbReference>
<dbReference type="InterPro" id="IPR001647">
    <property type="entry name" value="HTH_TetR"/>
</dbReference>
<feature type="DNA-binding region" description="H-T-H motif" evidence="2">
    <location>
        <begin position="56"/>
        <end position="75"/>
    </location>
</feature>
<dbReference type="GO" id="GO:0003700">
    <property type="term" value="F:DNA-binding transcription factor activity"/>
    <property type="evidence" value="ECO:0007669"/>
    <property type="project" value="TreeGrafter"/>
</dbReference>
<evidence type="ECO:0000313" key="5">
    <source>
        <dbReference type="Proteomes" id="UP000539175"/>
    </source>
</evidence>
<dbReference type="InterPro" id="IPR036271">
    <property type="entry name" value="Tet_transcr_reg_TetR-rel_C_sf"/>
</dbReference>
<dbReference type="SUPFAM" id="SSF48498">
    <property type="entry name" value="Tetracyclin repressor-like, C-terminal domain"/>
    <property type="match status" value="1"/>
</dbReference>
<dbReference type="PANTHER" id="PTHR30055:SF196">
    <property type="entry name" value="HTH-TYPE TRANSCRIPTIONAL REGULATOR RUTR"/>
    <property type="match status" value="1"/>
</dbReference>
<gene>
    <name evidence="4" type="ORF">FHS74_002380</name>
</gene>
<dbReference type="GO" id="GO:0000976">
    <property type="term" value="F:transcription cis-regulatory region binding"/>
    <property type="evidence" value="ECO:0007669"/>
    <property type="project" value="TreeGrafter"/>
</dbReference>
<organism evidence="4 5">
    <name type="scientific">Nitrospirillum iridis</name>
    <dbReference type="NCBI Taxonomy" id="765888"/>
    <lineage>
        <taxon>Bacteria</taxon>
        <taxon>Pseudomonadati</taxon>
        <taxon>Pseudomonadota</taxon>
        <taxon>Alphaproteobacteria</taxon>
        <taxon>Rhodospirillales</taxon>
        <taxon>Azospirillaceae</taxon>
        <taxon>Nitrospirillum</taxon>
    </lineage>
</organism>
<dbReference type="Gene3D" id="1.10.357.10">
    <property type="entry name" value="Tetracycline Repressor, domain 2"/>
    <property type="match status" value="1"/>
</dbReference>
<dbReference type="InterPro" id="IPR009057">
    <property type="entry name" value="Homeodomain-like_sf"/>
</dbReference>
<dbReference type="PROSITE" id="PS50977">
    <property type="entry name" value="HTH_TETR_2"/>
    <property type="match status" value="1"/>
</dbReference>
<dbReference type="Pfam" id="PF00440">
    <property type="entry name" value="TetR_N"/>
    <property type="match status" value="1"/>
</dbReference>
<dbReference type="InterPro" id="IPR013573">
    <property type="entry name" value="Tscrpt_reg_YcdC_C"/>
</dbReference>